<name>A0ABM8U0B3_9BURK</name>
<evidence type="ECO:0000313" key="2">
    <source>
        <dbReference type="Proteomes" id="UP000789752"/>
    </source>
</evidence>
<reference evidence="1 2" key="1">
    <citation type="submission" date="2021-04" db="EMBL/GenBank/DDBJ databases">
        <authorList>
            <person name="Vanwijnsberghe S."/>
        </authorList>
    </citation>
    <scope>NUCLEOTIDE SEQUENCE [LARGE SCALE GENOMIC DNA]</scope>
    <source>
        <strain evidence="1 2">LMG 32171</strain>
    </source>
</reference>
<dbReference type="InterPro" id="IPR021698">
    <property type="entry name" value="DUF3280"/>
</dbReference>
<organism evidence="1 2">
    <name type="scientific">Paraburkholderia gardini</name>
    <dbReference type="NCBI Taxonomy" id="2823469"/>
    <lineage>
        <taxon>Bacteria</taxon>
        <taxon>Pseudomonadati</taxon>
        <taxon>Pseudomonadota</taxon>
        <taxon>Betaproteobacteria</taxon>
        <taxon>Burkholderiales</taxon>
        <taxon>Burkholderiaceae</taxon>
        <taxon>Paraburkholderia</taxon>
    </lineage>
</organism>
<sequence length="188" mass="20502">MTRLPGAPRLTWKIHVVAALICVCVAMPPVESLAQPASARETIAIPDCTLIDDNAAYNDADVTRVQQLRVTMISSQLRDALRERGLYRVADNAPAAALIASLQSMQNLNACNGCEREVGRRLNAGRVGLCWVQKVSNLILNINLRIEDVASGATVFQRSVDIRGNTDLSWQRGVNALVDLLAQAQKQK</sequence>
<proteinExistence type="predicted"/>
<comment type="caution">
    <text evidence="1">The sequence shown here is derived from an EMBL/GenBank/DDBJ whole genome shotgun (WGS) entry which is preliminary data.</text>
</comment>
<dbReference type="EMBL" id="CAJQYY010000005">
    <property type="protein sequence ID" value="CAG4891978.1"/>
    <property type="molecule type" value="Genomic_DNA"/>
</dbReference>
<dbReference type="Proteomes" id="UP000789752">
    <property type="component" value="Unassembled WGS sequence"/>
</dbReference>
<protein>
    <recommendedName>
        <fullName evidence="3">DUF2380 domain-containing protein</fullName>
    </recommendedName>
</protein>
<evidence type="ECO:0000313" key="1">
    <source>
        <dbReference type="EMBL" id="CAG4891978.1"/>
    </source>
</evidence>
<gene>
    <name evidence="1" type="ORF">R54767_01236</name>
</gene>
<dbReference type="Pfam" id="PF11684">
    <property type="entry name" value="DUF3280"/>
    <property type="match status" value="1"/>
</dbReference>
<keyword evidence="2" id="KW-1185">Reference proteome</keyword>
<evidence type="ECO:0008006" key="3">
    <source>
        <dbReference type="Google" id="ProtNLM"/>
    </source>
</evidence>
<accession>A0ABM8U0B3</accession>